<name>A0AC60R1B6_IXOPE</name>
<evidence type="ECO:0000313" key="1">
    <source>
        <dbReference type="EMBL" id="KAG0445267.1"/>
    </source>
</evidence>
<dbReference type="EMBL" id="JABSTQ010000648">
    <property type="protein sequence ID" value="KAG0445267.1"/>
    <property type="molecule type" value="Genomic_DNA"/>
</dbReference>
<protein>
    <submittedName>
        <fullName evidence="1">Uncharacterized protein</fullName>
    </submittedName>
</protein>
<comment type="caution">
    <text evidence="1">The sequence shown here is derived from an EMBL/GenBank/DDBJ whole genome shotgun (WGS) entry which is preliminary data.</text>
</comment>
<gene>
    <name evidence="1" type="ORF">HPB47_017550</name>
</gene>
<dbReference type="Proteomes" id="UP000805193">
    <property type="component" value="Unassembled WGS sequence"/>
</dbReference>
<reference evidence="1 2" key="1">
    <citation type="journal article" date="2020" name="Cell">
        <title>Large-Scale Comparative Analyses of Tick Genomes Elucidate Their Genetic Diversity and Vector Capacities.</title>
        <authorList>
            <consortium name="Tick Genome and Microbiome Consortium (TIGMIC)"/>
            <person name="Jia N."/>
            <person name="Wang J."/>
            <person name="Shi W."/>
            <person name="Du L."/>
            <person name="Sun Y."/>
            <person name="Zhan W."/>
            <person name="Jiang J.F."/>
            <person name="Wang Q."/>
            <person name="Zhang B."/>
            <person name="Ji P."/>
            <person name="Bell-Sakyi L."/>
            <person name="Cui X.M."/>
            <person name="Yuan T.T."/>
            <person name="Jiang B.G."/>
            <person name="Yang W.F."/>
            <person name="Lam T.T."/>
            <person name="Chang Q.C."/>
            <person name="Ding S.J."/>
            <person name="Wang X.J."/>
            <person name="Zhu J.G."/>
            <person name="Ruan X.D."/>
            <person name="Zhao L."/>
            <person name="Wei J.T."/>
            <person name="Ye R.Z."/>
            <person name="Que T.C."/>
            <person name="Du C.H."/>
            <person name="Zhou Y.H."/>
            <person name="Cheng J.X."/>
            <person name="Dai P.F."/>
            <person name="Guo W.B."/>
            <person name="Han X.H."/>
            <person name="Huang E.J."/>
            <person name="Li L.F."/>
            <person name="Wei W."/>
            <person name="Gao Y.C."/>
            <person name="Liu J.Z."/>
            <person name="Shao H.Z."/>
            <person name="Wang X."/>
            <person name="Wang C.C."/>
            <person name="Yang T.C."/>
            <person name="Huo Q.B."/>
            <person name="Li W."/>
            <person name="Chen H.Y."/>
            <person name="Chen S.E."/>
            <person name="Zhou L.G."/>
            <person name="Ni X.B."/>
            <person name="Tian J.H."/>
            <person name="Sheng Y."/>
            <person name="Liu T."/>
            <person name="Pan Y.S."/>
            <person name="Xia L.Y."/>
            <person name="Li J."/>
            <person name="Zhao F."/>
            <person name="Cao W.C."/>
        </authorList>
    </citation>
    <scope>NUCLEOTIDE SEQUENCE [LARGE SCALE GENOMIC DNA]</scope>
    <source>
        <strain evidence="1">Iper-2018</strain>
    </source>
</reference>
<organism evidence="1 2">
    <name type="scientific">Ixodes persulcatus</name>
    <name type="common">Taiga tick</name>
    <dbReference type="NCBI Taxonomy" id="34615"/>
    <lineage>
        <taxon>Eukaryota</taxon>
        <taxon>Metazoa</taxon>
        <taxon>Ecdysozoa</taxon>
        <taxon>Arthropoda</taxon>
        <taxon>Chelicerata</taxon>
        <taxon>Arachnida</taxon>
        <taxon>Acari</taxon>
        <taxon>Parasitiformes</taxon>
        <taxon>Ixodida</taxon>
        <taxon>Ixodoidea</taxon>
        <taxon>Ixodidae</taxon>
        <taxon>Ixodinae</taxon>
        <taxon>Ixodes</taxon>
    </lineage>
</organism>
<accession>A0AC60R1B6</accession>
<sequence>MSQLLLLCSLRMGAGVQANKILEEAVVAQRASVGRPPHVGVPWRNLFWTNVRPIFLASGMLRLWRHTSGRRHDRRPTSWGLRSVLTPIKPSIKTFEELLGILNEYFLLTPSKIIKQYTFDSRCRQKDETISEFLAALLKLAELCNFGNTLDIMIRDRLVCGVRDVGVQKRLLAVIDDLGKSNVDGTGC</sequence>
<proteinExistence type="predicted"/>
<evidence type="ECO:0000313" key="2">
    <source>
        <dbReference type="Proteomes" id="UP000805193"/>
    </source>
</evidence>
<keyword evidence="2" id="KW-1185">Reference proteome</keyword>